<proteinExistence type="predicted"/>
<accession>A0ABP0RMH8</accession>
<feature type="region of interest" description="Disordered" evidence="1">
    <location>
        <begin position="124"/>
        <end position="152"/>
    </location>
</feature>
<sequence>MFLWEPCLEAQHSIKDSLRIKPEPSEDELFGSPQPDASASGAPTDSPAKTDPPPDPYSNAADAETQPGYVPEPSITETASELVQPDPTQTAAGVSAEGRPPLPPQDPIQPAAIQVEGTVAKAELNPSEQPHESEKTSPGRDQHYEPPTPQYRCLPGAVMLQPVIPQHGDGNMKRHVEESLFCVASQPPEILSDSAVYNRLWRIFKRRQDGSKILDERWSEAWADVHGGGRDEVKGLFEKEKFIKRCTAISQKILEETSEVEGEWLTVADMQKCKIKGVIRYCEARKGLCRKTKRRLSQEAVEWDEENSNPDQLEDTSHAEWSMLDSAQGANAFCAISLSLDDANEQEKEPVQTQSESADVQKEMKKHWFPTPMVEGDRAPSSLIPEATKYLQKMVTKVDALHEDFKKADGLSALQLKKLGRECLARSPSPLDRRLQAASAVSAKRSIVALTSAKPTSEVRNAERDMKKVFQDLGFDLPIPINPVQHVVPLMFHGDEGRAVKKTNYFLTSVESPIGAVEDPSLRCTCKHDLRSRLGIPNYGEDAGNLSPAALHRARQQITNFKGHSYLSRFLLFGIGGWVYKKRQYIIDELLSIIASDMVDLFNKGVRLSSGDVVFGALVATKGDLDFQKRLMNLERCYSRLGTVNPAGICHLCLAGNGSWPFEDFKEEPAWKETLFQVRPWPEDNPPSMSLVPYDHRKPEAVIHPDLFHTVKDVVGGVLVTLLRLGFYDHEGSTRNIVDRLERGHSRFALWCATTGHSPGLRSFTKSYFNLKNMMSAPWSNSKGSDTTLLLKWLVFEVKLQSVYPTVAGHQVLLDNMLQVMEATLNLGIVHKHGLWLDRECARRFVVEGMTLLRGYAVLGRKAMLLGFRAFIQKPKAHSLHHICAAVKTSLEQGASVILSPQATSCEVNEDFVGRISRLSRRVGFRLMDLRVCERYFLKISCLLRTRKQKRRAKG</sequence>
<organism evidence="2 3">
    <name type="scientific">Durusdinium trenchii</name>
    <dbReference type="NCBI Taxonomy" id="1381693"/>
    <lineage>
        <taxon>Eukaryota</taxon>
        <taxon>Sar</taxon>
        <taxon>Alveolata</taxon>
        <taxon>Dinophyceae</taxon>
        <taxon>Suessiales</taxon>
        <taxon>Symbiodiniaceae</taxon>
        <taxon>Durusdinium</taxon>
    </lineage>
</organism>
<keyword evidence="3" id="KW-1185">Reference proteome</keyword>
<name>A0ABP0RMH8_9DINO</name>
<comment type="caution">
    <text evidence="2">The sequence shown here is derived from an EMBL/GenBank/DDBJ whole genome shotgun (WGS) entry which is preliminary data.</text>
</comment>
<evidence type="ECO:0000313" key="3">
    <source>
        <dbReference type="Proteomes" id="UP001642464"/>
    </source>
</evidence>
<protein>
    <submittedName>
        <fullName evidence="2">Uncharacterized protein</fullName>
    </submittedName>
</protein>
<reference evidence="2 3" key="1">
    <citation type="submission" date="2024-02" db="EMBL/GenBank/DDBJ databases">
        <authorList>
            <person name="Chen Y."/>
            <person name="Shah S."/>
            <person name="Dougan E. K."/>
            <person name="Thang M."/>
            <person name="Chan C."/>
        </authorList>
    </citation>
    <scope>NUCLEOTIDE SEQUENCE [LARGE SCALE GENOMIC DNA]</scope>
</reference>
<dbReference type="Proteomes" id="UP001642464">
    <property type="component" value="Unassembled WGS sequence"/>
</dbReference>
<evidence type="ECO:0000313" key="2">
    <source>
        <dbReference type="EMBL" id="CAK9100376.1"/>
    </source>
</evidence>
<dbReference type="EMBL" id="CAXAMM010041618">
    <property type="protein sequence ID" value="CAK9100376.1"/>
    <property type="molecule type" value="Genomic_DNA"/>
</dbReference>
<evidence type="ECO:0000256" key="1">
    <source>
        <dbReference type="SAM" id="MobiDB-lite"/>
    </source>
</evidence>
<gene>
    <name evidence="2" type="ORF">SCF082_LOCUS46977</name>
</gene>
<feature type="compositionally biased region" description="Basic and acidic residues" evidence="1">
    <location>
        <begin position="129"/>
        <end position="144"/>
    </location>
</feature>
<feature type="compositionally biased region" description="Polar residues" evidence="1">
    <location>
        <begin position="75"/>
        <end position="92"/>
    </location>
</feature>
<feature type="compositionally biased region" description="Basic and acidic residues" evidence="1">
    <location>
        <begin position="12"/>
        <end position="24"/>
    </location>
</feature>
<feature type="region of interest" description="Disordered" evidence="1">
    <location>
        <begin position="1"/>
        <end position="109"/>
    </location>
</feature>